<dbReference type="Proteomes" id="UP000717996">
    <property type="component" value="Unassembled WGS sequence"/>
</dbReference>
<comment type="caution">
    <text evidence="2">The sequence shown here is derived from an EMBL/GenBank/DDBJ whole genome shotgun (WGS) entry which is preliminary data.</text>
</comment>
<dbReference type="EMBL" id="JAANIT010011308">
    <property type="protein sequence ID" value="KAG1523525.1"/>
    <property type="molecule type" value="Genomic_DNA"/>
</dbReference>
<feature type="region of interest" description="Disordered" evidence="1">
    <location>
        <begin position="1"/>
        <end position="70"/>
    </location>
</feature>
<protein>
    <submittedName>
        <fullName evidence="2">Uncharacterized protein</fullName>
    </submittedName>
</protein>
<gene>
    <name evidence="2" type="ORF">G6F51_014508</name>
</gene>
<name>A0A9P6XLT3_RHIOR</name>
<accession>A0A9P6XLT3</accession>
<proteinExistence type="predicted"/>
<evidence type="ECO:0000313" key="3">
    <source>
        <dbReference type="Proteomes" id="UP000717996"/>
    </source>
</evidence>
<dbReference type="AlphaFoldDB" id="A0A9P6XLT3"/>
<evidence type="ECO:0000256" key="1">
    <source>
        <dbReference type="SAM" id="MobiDB-lite"/>
    </source>
</evidence>
<reference evidence="2" key="1">
    <citation type="journal article" date="2020" name="Microb. Genom.">
        <title>Genetic diversity of clinical and environmental Mucorales isolates obtained from an investigation of mucormycosis cases among solid organ transplant recipients.</title>
        <authorList>
            <person name="Nguyen M.H."/>
            <person name="Kaul D."/>
            <person name="Muto C."/>
            <person name="Cheng S.J."/>
            <person name="Richter R.A."/>
            <person name="Bruno V.M."/>
            <person name="Liu G."/>
            <person name="Beyhan S."/>
            <person name="Sundermann A.J."/>
            <person name="Mounaud S."/>
            <person name="Pasculle A.W."/>
            <person name="Nierman W.C."/>
            <person name="Driscoll E."/>
            <person name="Cumbie R."/>
            <person name="Clancy C.J."/>
            <person name="Dupont C.L."/>
        </authorList>
    </citation>
    <scope>NUCLEOTIDE SEQUENCE</scope>
    <source>
        <strain evidence="2">GL16</strain>
    </source>
</reference>
<sequence length="70" mass="7404">MEYRFADSGSTPVMETRQALGLKPVRPHSAAGMRTEPPVSDPMPATAMPSATDPAAPEDEPPGMRPVARS</sequence>
<evidence type="ECO:0000313" key="2">
    <source>
        <dbReference type="EMBL" id="KAG1523525.1"/>
    </source>
</evidence>
<organism evidence="2 3">
    <name type="scientific">Rhizopus oryzae</name>
    <name type="common">Mucormycosis agent</name>
    <name type="synonym">Rhizopus arrhizus var. delemar</name>
    <dbReference type="NCBI Taxonomy" id="64495"/>
    <lineage>
        <taxon>Eukaryota</taxon>
        <taxon>Fungi</taxon>
        <taxon>Fungi incertae sedis</taxon>
        <taxon>Mucoromycota</taxon>
        <taxon>Mucoromycotina</taxon>
        <taxon>Mucoromycetes</taxon>
        <taxon>Mucorales</taxon>
        <taxon>Mucorineae</taxon>
        <taxon>Rhizopodaceae</taxon>
        <taxon>Rhizopus</taxon>
    </lineage>
</organism>